<organism evidence="1 2">
    <name type="scientific">Gulo gulo</name>
    <name type="common">Wolverine</name>
    <name type="synonym">Gluton</name>
    <dbReference type="NCBI Taxonomy" id="48420"/>
    <lineage>
        <taxon>Eukaryota</taxon>
        <taxon>Metazoa</taxon>
        <taxon>Chordata</taxon>
        <taxon>Craniata</taxon>
        <taxon>Vertebrata</taxon>
        <taxon>Euteleostomi</taxon>
        <taxon>Mammalia</taxon>
        <taxon>Eutheria</taxon>
        <taxon>Laurasiatheria</taxon>
        <taxon>Carnivora</taxon>
        <taxon>Caniformia</taxon>
        <taxon>Musteloidea</taxon>
        <taxon>Mustelidae</taxon>
        <taxon>Guloninae</taxon>
        <taxon>Gulo</taxon>
    </lineage>
</organism>
<comment type="caution">
    <text evidence="1">The sequence shown here is derived from an EMBL/GenBank/DDBJ whole genome shotgun (WGS) entry which is preliminary data.</text>
</comment>
<gene>
    <name evidence="1" type="ORF">BN2614_LOCUS1</name>
</gene>
<dbReference type="AlphaFoldDB" id="A0A9X9Q5X9"/>
<name>A0A9X9Q5X9_GULGU</name>
<accession>A0A9X9Q5X9</accession>
<dbReference type="EMBL" id="CYRY02040542">
    <property type="protein sequence ID" value="VCX31193.1"/>
    <property type="molecule type" value="Genomic_DNA"/>
</dbReference>
<sequence length="37" mass="4365">MKQFYIFGFVSFLAHEGRIHDPKCPNLEQNLLTRSKV</sequence>
<dbReference type="Proteomes" id="UP000269945">
    <property type="component" value="Unassembled WGS sequence"/>
</dbReference>
<protein>
    <submittedName>
        <fullName evidence="1">Uncharacterized protein</fullName>
    </submittedName>
</protein>
<evidence type="ECO:0000313" key="1">
    <source>
        <dbReference type="EMBL" id="VCX31193.1"/>
    </source>
</evidence>
<evidence type="ECO:0000313" key="2">
    <source>
        <dbReference type="Proteomes" id="UP000269945"/>
    </source>
</evidence>
<keyword evidence="2" id="KW-1185">Reference proteome</keyword>
<reference evidence="1 2" key="1">
    <citation type="submission" date="2018-10" db="EMBL/GenBank/DDBJ databases">
        <authorList>
            <person name="Ekblom R."/>
            <person name="Jareborg N."/>
        </authorList>
    </citation>
    <scope>NUCLEOTIDE SEQUENCE [LARGE SCALE GENOMIC DNA]</scope>
    <source>
        <tissue evidence="1">Muscle</tissue>
    </source>
</reference>
<proteinExistence type="predicted"/>